<dbReference type="EMBL" id="NISI01000013">
    <property type="protein sequence ID" value="OWR01711.1"/>
    <property type="molecule type" value="Genomic_DNA"/>
</dbReference>
<dbReference type="AlphaFoldDB" id="A0A254N065"/>
<evidence type="ECO:0000313" key="2">
    <source>
        <dbReference type="Proteomes" id="UP000197446"/>
    </source>
</evidence>
<evidence type="ECO:0000313" key="1">
    <source>
        <dbReference type="EMBL" id="OWR01711.1"/>
    </source>
</evidence>
<accession>A0A254N065</accession>
<sequence>MVPVPIPALVALLLRAEQLKGSPLTESEVSRIRDDAVCMTMTLDMKRALEEKRGYPDIDPGDAWNQWQVARVELNASES</sequence>
<comment type="caution">
    <text evidence="1">The sequence shown here is derived from an EMBL/GenBank/DDBJ whole genome shotgun (WGS) entry which is preliminary data.</text>
</comment>
<reference evidence="1 2" key="1">
    <citation type="journal article" date="2007" name="Int. J. Syst. Evol. Microbiol.">
        <title>Description of Pelomonas aquatica sp. nov. and Pelomonas puraquae sp. nov., isolated from industrial and haemodialysis water.</title>
        <authorList>
            <person name="Gomila M."/>
            <person name="Bowien B."/>
            <person name="Falsen E."/>
            <person name="Moore E.R."/>
            <person name="Lalucat J."/>
        </authorList>
    </citation>
    <scope>NUCLEOTIDE SEQUENCE [LARGE SCALE GENOMIC DNA]</scope>
    <source>
        <strain evidence="1 2">CCUG 52769</strain>
    </source>
</reference>
<protein>
    <submittedName>
        <fullName evidence="1">Uncharacterized protein</fullName>
    </submittedName>
</protein>
<organism evidence="1 2">
    <name type="scientific">Roseateles puraquae</name>
    <dbReference type="NCBI Taxonomy" id="431059"/>
    <lineage>
        <taxon>Bacteria</taxon>
        <taxon>Pseudomonadati</taxon>
        <taxon>Pseudomonadota</taxon>
        <taxon>Betaproteobacteria</taxon>
        <taxon>Burkholderiales</taxon>
        <taxon>Sphaerotilaceae</taxon>
        <taxon>Roseateles</taxon>
    </lineage>
</organism>
<gene>
    <name evidence="1" type="ORF">CDO81_23375</name>
</gene>
<proteinExistence type="predicted"/>
<name>A0A254N065_9BURK</name>
<keyword evidence="2" id="KW-1185">Reference proteome</keyword>
<dbReference type="Proteomes" id="UP000197446">
    <property type="component" value="Unassembled WGS sequence"/>
</dbReference>